<evidence type="ECO:0000256" key="7">
    <source>
        <dbReference type="ARBA" id="ARBA00022741"/>
    </source>
</evidence>
<keyword evidence="13" id="KW-1015">Disulfide bond</keyword>
<evidence type="ECO:0000256" key="14">
    <source>
        <dbReference type="ARBA" id="ARBA00023170"/>
    </source>
</evidence>
<dbReference type="Proteomes" id="UP000694257">
    <property type="component" value="Chromosome"/>
</dbReference>
<feature type="region of interest" description="Disordered" evidence="16">
    <location>
        <begin position="120"/>
        <end position="153"/>
    </location>
</feature>
<protein>
    <recommendedName>
        <fullName evidence="2">receptor protein-tyrosine kinase</fullName>
        <ecNumber evidence="2">2.7.10.1</ecNumber>
    </recommendedName>
</protein>
<evidence type="ECO:0000256" key="9">
    <source>
        <dbReference type="ARBA" id="ARBA00022840"/>
    </source>
</evidence>
<evidence type="ECO:0000256" key="16">
    <source>
        <dbReference type="SAM" id="MobiDB-lite"/>
    </source>
</evidence>
<evidence type="ECO:0000256" key="15">
    <source>
        <dbReference type="ARBA" id="ARBA00023180"/>
    </source>
</evidence>
<evidence type="ECO:0000256" key="3">
    <source>
        <dbReference type="ARBA" id="ARBA00022475"/>
    </source>
</evidence>
<evidence type="ECO:0000256" key="11">
    <source>
        <dbReference type="ARBA" id="ARBA00023136"/>
    </source>
</evidence>
<evidence type="ECO:0000256" key="5">
    <source>
        <dbReference type="ARBA" id="ARBA00022692"/>
    </source>
</evidence>
<keyword evidence="3" id="KW-1003">Cell membrane</keyword>
<evidence type="ECO:0000256" key="8">
    <source>
        <dbReference type="ARBA" id="ARBA00022777"/>
    </source>
</evidence>
<evidence type="ECO:0000313" key="19">
    <source>
        <dbReference type="Proteomes" id="UP000694257"/>
    </source>
</evidence>
<evidence type="ECO:0000256" key="10">
    <source>
        <dbReference type="ARBA" id="ARBA00022989"/>
    </source>
</evidence>
<dbReference type="Pfam" id="PF12810">
    <property type="entry name" value="ALK_LTK_GRD"/>
    <property type="match status" value="1"/>
</dbReference>
<evidence type="ECO:0000259" key="17">
    <source>
        <dbReference type="Pfam" id="PF12810"/>
    </source>
</evidence>
<dbReference type="PROSITE" id="PS51257">
    <property type="entry name" value="PROKAR_LIPOPROTEIN"/>
    <property type="match status" value="1"/>
</dbReference>
<evidence type="ECO:0000313" key="18">
    <source>
        <dbReference type="EMBL" id="QXN88645.1"/>
    </source>
</evidence>
<keyword evidence="7" id="KW-0547">Nucleotide-binding</keyword>
<feature type="region of interest" description="Disordered" evidence="16">
    <location>
        <begin position="166"/>
        <end position="204"/>
    </location>
</feature>
<keyword evidence="14" id="KW-0675">Receptor</keyword>
<comment type="subcellular location">
    <subcellularLocation>
        <location evidence="1">Cell membrane</location>
        <topology evidence="1">Single-pass type I membrane protein</topology>
    </subcellularLocation>
</comment>
<evidence type="ECO:0000256" key="6">
    <source>
        <dbReference type="ARBA" id="ARBA00022729"/>
    </source>
</evidence>
<keyword evidence="15" id="KW-0325">Glycoprotein</keyword>
<dbReference type="InterPro" id="IPR055163">
    <property type="entry name" value="ALK/LTK-like_GRD"/>
</dbReference>
<keyword evidence="8" id="KW-0418">Kinase</keyword>
<keyword evidence="10" id="KW-1133">Transmembrane helix</keyword>
<accession>A0ABX8RGB6</accession>
<evidence type="ECO:0000256" key="2">
    <source>
        <dbReference type="ARBA" id="ARBA00011902"/>
    </source>
</evidence>
<evidence type="ECO:0000256" key="4">
    <source>
        <dbReference type="ARBA" id="ARBA00022679"/>
    </source>
</evidence>
<keyword evidence="19" id="KW-1185">Reference proteome</keyword>
<feature type="compositionally biased region" description="Low complexity" evidence="16">
    <location>
        <begin position="184"/>
        <end position="204"/>
    </location>
</feature>
<organism evidence="18 19">
    <name type="scientific">Nocardia iowensis</name>
    <dbReference type="NCBI Taxonomy" id="204891"/>
    <lineage>
        <taxon>Bacteria</taxon>
        <taxon>Bacillati</taxon>
        <taxon>Actinomycetota</taxon>
        <taxon>Actinomycetes</taxon>
        <taxon>Mycobacteriales</taxon>
        <taxon>Nocardiaceae</taxon>
        <taxon>Nocardia</taxon>
    </lineage>
</organism>
<keyword evidence="4" id="KW-0808">Transferase</keyword>
<sequence>MLVRVGVVPGMGGIRWRGSRFAAGIIVAAGCVVATPGTAAADLPPGCSESGDMVTCIYQFTGGEQTFEVPGGVTSVRVTAIGGRAAFNNNYPGDMVVAPLDVVPETTLYVMVGGSGGDGPDRGGFNGGGPGGGGNFPGVGGGGASDVRLLPSDAPGSLRSRLIVAAGAPGPSGFHSPGRGRTGGDATTEAGGTGATPDPGGAAGSDGALAAGGAGGDGYCGGGGGAGGYYGGGGGASAPNLLTCGDGGKGSSYGPADAVISRPRPVEVAVVKIQYAAPR</sequence>
<name>A0ABX8RGB6_NOCIO</name>
<evidence type="ECO:0000256" key="13">
    <source>
        <dbReference type="ARBA" id="ARBA00023157"/>
    </source>
</evidence>
<dbReference type="EC" id="2.7.10.1" evidence="2"/>
<keyword evidence="5" id="KW-0812">Transmembrane</keyword>
<keyword evidence="9" id="KW-0067">ATP-binding</keyword>
<gene>
    <name evidence="18" type="ORF">KV110_23955</name>
</gene>
<evidence type="ECO:0000256" key="12">
    <source>
        <dbReference type="ARBA" id="ARBA00023137"/>
    </source>
</evidence>
<reference evidence="18 19" key="1">
    <citation type="submission" date="2021-07" db="EMBL/GenBank/DDBJ databases">
        <title>Whole Genome Sequence of Nocardia Iowensis.</title>
        <authorList>
            <person name="Lamm A."/>
            <person name="Collins-Fairclough A.M."/>
            <person name="Bunk B."/>
            <person name="Sproer C."/>
        </authorList>
    </citation>
    <scope>NUCLEOTIDE SEQUENCE [LARGE SCALE GENOMIC DNA]</scope>
    <source>
        <strain evidence="18 19">NRRL 5646</strain>
    </source>
</reference>
<keyword evidence="6" id="KW-0732">Signal</keyword>
<keyword evidence="11" id="KW-0472">Membrane</keyword>
<evidence type="ECO:0000256" key="1">
    <source>
        <dbReference type="ARBA" id="ARBA00004251"/>
    </source>
</evidence>
<feature type="domain" description="ALK/LTK-like glycine-rich" evidence="17">
    <location>
        <begin position="82"/>
        <end position="253"/>
    </location>
</feature>
<dbReference type="EMBL" id="CP078145">
    <property type="protein sequence ID" value="QXN88645.1"/>
    <property type="molecule type" value="Genomic_DNA"/>
</dbReference>
<feature type="compositionally biased region" description="Gly residues" evidence="16">
    <location>
        <begin position="120"/>
        <end position="144"/>
    </location>
</feature>
<keyword evidence="12" id="KW-0829">Tyrosine-protein kinase</keyword>
<proteinExistence type="predicted"/>
<dbReference type="RefSeq" id="WP_218469528.1">
    <property type="nucleotide sequence ID" value="NZ_BAABJN010000013.1"/>
</dbReference>